<comment type="catalytic activity">
    <reaction evidence="1 10 11">
        <text>D-ribulose 5-phosphate = D-xylulose 5-phosphate</text>
        <dbReference type="Rhea" id="RHEA:13677"/>
        <dbReference type="ChEBI" id="CHEBI:57737"/>
        <dbReference type="ChEBI" id="CHEBI:58121"/>
        <dbReference type="EC" id="5.1.3.1"/>
    </reaction>
</comment>
<dbReference type="SUPFAM" id="SSF51366">
    <property type="entry name" value="Ribulose-phoshate binding barrel"/>
    <property type="match status" value="1"/>
</dbReference>
<comment type="cofactor">
    <cofactor evidence="5">
        <name>Fe(2+)</name>
        <dbReference type="ChEBI" id="CHEBI:29033"/>
    </cofactor>
</comment>
<dbReference type="FunFam" id="3.20.20.70:FF:000004">
    <property type="entry name" value="Ribulose-phosphate 3-epimerase"/>
    <property type="match status" value="1"/>
</dbReference>
<proteinExistence type="inferred from homology"/>
<evidence type="ECO:0000256" key="6">
    <source>
        <dbReference type="ARBA" id="ARBA00009541"/>
    </source>
</evidence>
<feature type="binding site" evidence="10 14">
    <location>
        <position position="9"/>
    </location>
    <ligand>
        <name>substrate</name>
    </ligand>
</feature>
<evidence type="ECO:0000256" key="5">
    <source>
        <dbReference type="ARBA" id="ARBA00001954"/>
    </source>
</evidence>
<feature type="binding site" evidence="10 13">
    <location>
        <position position="36"/>
    </location>
    <ligand>
        <name>a divalent metal cation</name>
        <dbReference type="ChEBI" id="CHEBI:60240"/>
    </ligand>
</feature>
<dbReference type="NCBIfam" id="NF004076">
    <property type="entry name" value="PRK05581.1-4"/>
    <property type="match status" value="1"/>
</dbReference>
<evidence type="ECO:0000256" key="14">
    <source>
        <dbReference type="PIRSR" id="PIRSR001461-3"/>
    </source>
</evidence>
<keyword evidence="10 11" id="KW-0119">Carbohydrate metabolism</keyword>
<dbReference type="InterPro" id="IPR000056">
    <property type="entry name" value="Ribul_P_3_epim-like"/>
</dbReference>
<dbReference type="CDD" id="cd00429">
    <property type="entry name" value="RPE"/>
    <property type="match status" value="1"/>
</dbReference>
<evidence type="ECO:0000256" key="10">
    <source>
        <dbReference type="HAMAP-Rule" id="MF_02227"/>
    </source>
</evidence>
<accession>A0A2D0NES1</accession>
<comment type="caution">
    <text evidence="15">The sequence shown here is derived from an EMBL/GenBank/DDBJ whole genome shotgun (WGS) entry which is preliminary data.</text>
</comment>
<evidence type="ECO:0000256" key="12">
    <source>
        <dbReference type="PIRSR" id="PIRSR001461-1"/>
    </source>
</evidence>
<evidence type="ECO:0000256" key="1">
    <source>
        <dbReference type="ARBA" id="ARBA00001782"/>
    </source>
</evidence>
<comment type="function">
    <text evidence="10">Catalyzes the reversible epimerization of D-ribulose 5-phosphate to D-xylulose 5-phosphate.</text>
</comment>
<dbReference type="Proteomes" id="UP000223913">
    <property type="component" value="Unassembled WGS sequence"/>
</dbReference>
<dbReference type="NCBIfam" id="TIGR01163">
    <property type="entry name" value="rpe"/>
    <property type="match status" value="1"/>
</dbReference>
<dbReference type="EC" id="5.1.3.1" evidence="7 10"/>
<comment type="cofactor">
    <cofactor evidence="3">
        <name>Co(2+)</name>
        <dbReference type="ChEBI" id="CHEBI:48828"/>
    </cofactor>
</comment>
<evidence type="ECO:0000313" key="16">
    <source>
        <dbReference type="Proteomes" id="UP000223913"/>
    </source>
</evidence>
<dbReference type="InterPro" id="IPR011060">
    <property type="entry name" value="RibuloseP-bd_barrel"/>
</dbReference>
<evidence type="ECO:0000256" key="9">
    <source>
        <dbReference type="ARBA" id="ARBA00023235"/>
    </source>
</evidence>
<protein>
    <recommendedName>
        <fullName evidence="7 10">Ribulose-phosphate 3-epimerase</fullName>
        <ecNumber evidence="7 10">5.1.3.1</ecNumber>
    </recommendedName>
</protein>
<dbReference type="Gene3D" id="3.20.20.70">
    <property type="entry name" value="Aldolase class I"/>
    <property type="match status" value="1"/>
</dbReference>
<feature type="binding site" evidence="10 13">
    <location>
        <position position="67"/>
    </location>
    <ligand>
        <name>a divalent metal cation</name>
        <dbReference type="ChEBI" id="CHEBI:60240"/>
    </ligand>
</feature>
<dbReference type="InterPro" id="IPR026019">
    <property type="entry name" value="Ribul_P_3_epim"/>
</dbReference>
<dbReference type="EMBL" id="PDUD01000017">
    <property type="protein sequence ID" value="PHN06856.1"/>
    <property type="molecule type" value="Genomic_DNA"/>
</dbReference>
<keyword evidence="13" id="KW-0464">Manganese</keyword>
<feature type="binding site" evidence="14">
    <location>
        <position position="178"/>
    </location>
    <ligand>
        <name>substrate</name>
    </ligand>
</feature>
<dbReference type="GO" id="GO:0046872">
    <property type="term" value="F:metal ion binding"/>
    <property type="evidence" value="ECO:0007669"/>
    <property type="project" value="UniProtKB-UniRule"/>
</dbReference>
<dbReference type="OrthoDB" id="1645589at2"/>
<dbReference type="AlphaFoldDB" id="A0A2D0NES1"/>
<evidence type="ECO:0000256" key="11">
    <source>
        <dbReference type="PIRNR" id="PIRNR001461"/>
    </source>
</evidence>
<keyword evidence="16" id="KW-1185">Reference proteome</keyword>
<keyword evidence="13" id="KW-0862">Zinc</keyword>
<dbReference type="Pfam" id="PF00834">
    <property type="entry name" value="Ribul_P_3_epim"/>
    <property type="match status" value="1"/>
</dbReference>
<gene>
    <name evidence="10" type="primary">rpe</name>
    <name evidence="15" type="ORF">CRP01_10535</name>
</gene>
<dbReference type="GO" id="GO:0006098">
    <property type="term" value="P:pentose-phosphate shunt"/>
    <property type="evidence" value="ECO:0007669"/>
    <property type="project" value="UniProtKB-UniRule"/>
</dbReference>
<dbReference type="RefSeq" id="WP_099150111.1">
    <property type="nucleotide sequence ID" value="NZ_PDUD01000017.1"/>
</dbReference>
<feature type="binding site" evidence="10 13">
    <location>
        <position position="176"/>
    </location>
    <ligand>
        <name>a divalent metal cation</name>
        <dbReference type="ChEBI" id="CHEBI:60240"/>
    </ligand>
</feature>
<evidence type="ECO:0000256" key="13">
    <source>
        <dbReference type="PIRSR" id="PIRSR001461-2"/>
    </source>
</evidence>
<dbReference type="PANTHER" id="PTHR11749">
    <property type="entry name" value="RIBULOSE-5-PHOSPHATE-3-EPIMERASE"/>
    <property type="match status" value="1"/>
</dbReference>
<keyword evidence="9 10" id="KW-0413">Isomerase</keyword>
<evidence type="ECO:0000256" key="3">
    <source>
        <dbReference type="ARBA" id="ARBA00001941"/>
    </source>
</evidence>
<feature type="active site" description="Proton acceptor" evidence="10 12">
    <location>
        <position position="36"/>
    </location>
</feature>
<comment type="cofactor">
    <cofactor evidence="4">
        <name>Zn(2+)</name>
        <dbReference type="ChEBI" id="CHEBI:29105"/>
    </cofactor>
</comment>
<reference evidence="15 16" key="1">
    <citation type="submission" date="2017-10" db="EMBL/GenBank/DDBJ databases">
        <title>The draft genome sequence of Lewinella nigricans NBRC 102662.</title>
        <authorList>
            <person name="Wang K."/>
        </authorList>
    </citation>
    <scope>NUCLEOTIDE SEQUENCE [LARGE SCALE GENOMIC DNA]</scope>
    <source>
        <strain evidence="15 16">NBRC 102662</strain>
    </source>
</reference>
<dbReference type="GO" id="GO:0004750">
    <property type="term" value="F:D-ribulose-phosphate 3-epimerase activity"/>
    <property type="evidence" value="ECO:0007669"/>
    <property type="project" value="UniProtKB-UniRule"/>
</dbReference>
<sequence length="225" mass="24936">MNQHLLAPSILAADFTKLGEAIQLVNESEADWIHVDIMDGRFVPNISFGMMVTETVKSIAEKPLDVHLMIVEPEKYIETFRKAGADTITVHYEACPHLHRTVQQIKDTGARAGVALNPHTPVHLLEDLIEDIDMVLIMSVNPGFGGQKFIYHSIPKIQKLKDMITVRNTSTLIEVDGGVGLQNAEKLLQAGTDVLVAGSSVFRAKDPRQAITQLKGIEREPRHFV</sequence>
<dbReference type="InterPro" id="IPR013785">
    <property type="entry name" value="Aldolase_TIM"/>
</dbReference>
<name>A0A2D0NES1_FLAN2</name>
<evidence type="ECO:0000256" key="8">
    <source>
        <dbReference type="ARBA" id="ARBA00022723"/>
    </source>
</evidence>
<comment type="similarity">
    <text evidence="6 10 11">Belongs to the ribulose-phosphate 3-epimerase family.</text>
</comment>
<comment type="cofactor">
    <cofactor evidence="2">
        <name>Mn(2+)</name>
        <dbReference type="ChEBI" id="CHEBI:29035"/>
    </cofactor>
</comment>
<comment type="pathway">
    <text evidence="10">Carbohydrate degradation.</text>
</comment>
<dbReference type="PROSITE" id="PS01085">
    <property type="entry name" value="RIBUL_P_3_EPIMER_1"/>
    <property type="match status" value="1"/>
</dbReference>
<evidence type="ECO:0000256" key="4">
    <source>
        <dbReference type="ARBA" id="ARBA00001947"/>
    </source>
</evidence>
<comment type="cofactor">
    <cofactor evidence="10 13">
        <name>a divalent metal cation</name>
        <dbReference type="ChEBI" id="CHEBI:60240"/>
    </cofactor>
    <text evidence="10 13">Binds 1 divalent metal cation per subunit.</text>
</comment>
<feature type="binding site" evidence="10 14">
    <location>
        <begin position="198"/>
        <end position="199"/>
    </location>
    <ligand>
        <name>substrate</name>
    </ligand>
</feature>
<keyword evidence="13" id="KW-0170">Cobalt</keyword>
<feature type="binding site" evidence="10 14">
    <location>
        <position position="67"/>
    </location>
    <ligand>
        <name>substrate</name>
    </ligand>
</feature>
<dbReference type="GO" id="GO:0019323">
    <property type="term" value="P:pentose catabolic process"/>
    <property type="evidence" value="ECO:0007669"/>
    <property type="project" value="UniProtKB-UniRule"/>
</dbReference>
<dbReference type="GO" id="GO:0005737">
    <property type="term" value="C:cytoplasm"/>
    <property type="evidence" value="ECO:0007669"/>
    <property type="project" value="UniProtKB-ARBA"/>
</dbReference>
<evidence type="ECO:0000256" key="7">
    <source>
        <dbReference type="ARBA" id="ARBA00013188"/>
    </source>
</evidence>
<evidence type="ECO:0000256" key="2">
    <source>
        <dbReference type="ARBA" id="ARBA00001936"/>
    </source>
</evidence>
<keyword evidence="8 10" id="KW-0479">Metal-binding</keyword>
<dbReference type="PROSITE" id="PS01086">
    <property type="entry name" value="RIBUL_P_3_EPIMER_2"/>
    <property type="match status" value="1"/>
</dbReference>
<feature type="binding site" evidence="10 13">
    <location>
        <position position="34"/>
    </location>
    <ligand>
        <name>a divalent metal cation</name>
        <dbReference type="ChEBI" id="CHEBI:60240"/>
    </ligand>
</feature>
<dbReference type="HAMAP" id="MF_02227">
    <property type="entry name" value="RPE"/>
    <property type="match status" value="1"/>
</dbReference>
<feature type="binding site" evidence="10">
    <location>
        <begin position="176"/>
        <end position="178"/>
    </location>
    <ligand>
        <name>substrate</name>
    </ligand>
</feature>
<organism evidence="15 16">
    <name type="scientific">Flavilitoribacter nigricans (strain ATCC 23147 / DSM 23189 / NBRC 102662 / NCIMB 1420 / SS-2)</name>
    <name type="common">Lewinella nigricans</name>
    <dbReference type="NCBI Taxonomy" id="1122177"/>
    <lineage>
        <taxon>Bacteria</taxon>
        <taxon>Pseudomonadati</taxon>
        <taxon>Bacteroidota</taxon>
        <taxon>Saprospiria</taxon>
        <taxon>Saprospirales</taxon>
        <taxon>Lewinellaceae</taxon>
        <taxon>Flavilitoribacter</taxon>
    </lineage>
</organism>
<evidence type="ECO:0000313" key="15">
    <source>
        <dbReference type="EMBL" id="PHN06856.1"/>
    </source>
</evidence>
<feature type="active site" description="Proton donor" evidence="10 12">
    <location>
        <position position="176"/>
    </location>
</feature>
<feature type="binding site" evidence="10 14">
    <location>
        <begin position="143"/>
        <end position="146"/>
    </location>
    <ligand>
        <name>substrate</name>
    </ligand>
</feature>
<dbReference type="PIRSF" id="PIRSF001461">
    <property type="entry name" value="RPE"/>
    <property type="match status" value="1"/>
</dbReference>